<dbReference type="InterPro" id="IPR000182">
    <property type="entry name" value="GNAT_dom"/>
</dbReference>
<keyword evidence="2" id="KW-0808">Transferase</keyword>
<accession>A0A1S7NQJ0</accession>
<dbReference type="PROSITE" id="PS51186">
    <property type="entry name" value="GNAT"/>
    <property type="match status" value="1"/>
</dbReference>
<dbReference type="SUPFAM" id="SSF55729">
    <property type="entry name" value="Acyl-CoA N-acyltransferases (Nat)"/>
    <property type="match status" value="1"/>
</dbReference>
<reference evidence="3" key="1">
    <citation type="submission" date="2016-01" db="EMBL/GenBank/DDBJ databases">
        <authorList>
            <person name="Regsiter A."/>
            <person name="william w."/>
        </authorList>
    </citation>
    <scope>NUCLEOTIDE SEQUENCE [LARGE SCALE GENOMIC DNA]</scope>
    <source>
        <strain evidence="3">CFBP 6623</strain>
    </source>
</reference>
<protein>
    <submittedName>
        <fullName evidence="2">GCN5-related N-acetyltransferase</fullName>
    </submittedName>
</protein>
<dbReference type="STRING" id="1183432.AGR3A_Cc150072"/>
<name>A0A1S7NQJ0_9HYPH</name>
<dbReference type="AlphaFoldDB" id="A0A1S7NQJ0"/>
<dbReference type="RefSeq" id="WP_225341611.1">
    <property type="nucleotide sequence ID" value="NZ_LT009723.1"/>
</dbReference>
<dbReference type="InterPro" id="IPR016181">
    <property type="entry name" value="Acyl_CoA_acyltransferase"/>
</dbReference>
<organism evidence="2 3">
    <name type="scientific">Agrobacterium tomkonis CFBP 6623</name>
    <dbReference type="NCBI Taxonomy" id="1183432"/>
    <lineage>
        <taxon>Bacteria</taxon>
        <taxon>Pseudomonadati</taxon>
        <taxon>Pseudomonadota</taxon>
        <taxon>Alphaproteobacteria</taxon>
        <taxon>Hyphomicrobiales</taxon>
        <taxon>Rhizobiaceae</taxon>
        <taxon>Rhizobium/Agrobacterium group</taxon>
        <taxon>Agrobacterium</taxon>
        <taxon>Agrobacterium tumefaciens complex</taxon>
    </lineage>
</organism>
<evidence type="ECO:0000259" key="1">
    <source>
        <dbReference type="PROSITE" id="PS51186"/>
    </source>
</evidence>
<sequence>MRMELISPQVSTPSEFTTEWRGAFENAEVNALHAECFAHRLLADDWWSQVNRFSLGWVCTRHLGRLIGFVNIAWDGGVHAFVVDTMVSSAFQRQGIAKALIGEAVNQTKDTACEWLHVDFDPHLRQFYFDACGFRPTDAGLIALK</sequence>
<dbReference type="Gene3D" id="3.40.630.30">
    <property type="match status" value="1"/>
</dbReference>
<gene>
    <name evidence="2" type="ORF">AGR3A_Cc150072</name>
</gene>
<evidence type="ECO:0000313" key="2">
    <source>
        <dbReference type="EMBL" id="CUX10321.1"/>
    </source>
</evidence>
<feature type="domain" description="N-acetyltransferase" evidence="1">
    <location>
        <begin position="14"/>
        <end position="145"/>
    </location>
</feature>
<proteinExistence type="predicted"/>
<dbReference type="Proteomes" id="UP000191988">
    <property type="component" value="Unassembled WGS sequence"/>
</dbReference>
<dbReference type="EMBL" id="FBWK01000007">
    <property type="protein sequence ID" value="CUX10321.1"/>
    <property type="molecule type" value="Genomic_DNA"/>
</dbReference>
<evidence type="ECO:0000313" key="3">
    <source>
        <dbReference type="Proteomes" id="UP000191988"/>
    </source>
</evidence>
<keyword evidence="3" id="KW-1185">Reference proteome</keyword>
<dbReference type="Pfam" id="PF00583">
    <property type="entry name" value="Acetyltransf_1"/>
    <property type="match status" value="1"/>
</dbReference>
<dbReference type="GO" id="GO:0016747">
    <property type="term" value="F:acyltransferase activity, transferring groups other than amino-acyl groups"/>
    <property type="evidence" value="ECO:0007669"/>
    <property type="project" value="InterPro"/>
</dbReference>
<dbReference type="CDD" id="cd04301">
    <property type="entry name" value="NAT_SF"/>
    <property type="match status" value="1"/>
</dbReference>